<keyword evidence="8 9" id="KW-0472">Membrane</keyword>
<comment type="subcellular location">
    <subcellularLocation>
        <location evidence="2 9">Mitochondrion inner membrane</location>
        <topology evidence="2 9">Single-pass membrane protein</topology>
    </subcellularLocation>
</comment>
<dbReference type="Pfam" id="PF04418">
    <property type="entry name" value="DUF543"/>
    <property type="match status" value="1"/>
</dbReference>
<dbReference type="InterPro" id="IPR007512">
    <property type="entry name" value="Mic10"/>
</dbReference>
<proteinExistence type="evidence at transcript level"/>
<evidence type="ECO:0000256" key="8">
    <source>
        <dbReference type="ARBA" id="ARBA00023136"/>
    </source>
</evidence>
<comment type="similarity">
    <text evidence="3 9">Belongs to the MICOS complex subunit Mic10 family.</text>
</comment>
<evidence type="ECO:0000313" key="10">
    <source>
        <dbReference type="EMBL" id="BAN20475.1"/>
    </source>
</evidence>
<name>R4WIK3_RIPPE</name>
<evidence type="ECO:0000256" key="7">
    <source>
        <dbReference type="ARBA" id="ARBA00023128"/>
    </source>
</evidence>
<keyword evidence="5 9" id="KW-0999">Mitochondrion inner membrane</keyword>
<evidence type="ECO:0000256" key="9">
    <source>
        <dbReference type="RuleBase" id="RU363011"/>
    </source>
</evidence>
<organism evidence="10">
    <name type="scientific">Riptortus pedestris</name>
    <name type="common">Bean bug</name>
    <dbReference type="NCBI Taxonomy" id="329032"/>
    <lineage>
        <taxon>Eukaryota</taxon>
        <taxon>Metazoa</taxon>
        <taxon>Ecdysozoa</taxon>
        <taxon>Arthropoda</taxon>
        <taxon>Hexapoda</taxon>
        <taxon>Insecta</taxon>
        <taxon>Pterygota</taxon>
        <taxon>Neoptera</taxon>
        <taxon>Paraneoptera</taxon>
        <taxon>Hemiptera</taxon>
        <taxon>Heteroptera</taxon>
        <taxon>Panheteroptera</taxon>
        <taxon>Pentatomomorpha</taxon>
        <taxon>Coreoidea</taxon>
        <taxon>Alydidae</taxon>
        <taxon>Riptortus</taxon>
    </lineage>
</organism>
<accession>R4WIK3</accession>
<evidence type="ECO:0000256" key="3">
    <source>
        <dbReference type="ARBA" id="ARBA00006792"/>
    </source>
</evidence>
<feature type="transmembrane region" description="Helical" evidence="9">
    <location>
        <begin position="23"/>
        <end position="41"/>
    </location>
</feature>
<evidence type="ECO:0000256" key="1">
    <source>
        <dbReference type="ARBA" id="ARBA00002689"/>
    </source>
</evidence>
<evidence type="ECO:0000256" key="5">
    <source>
        <dbReference type="ARBA" id="ARBA00022792"/>
    </source>
</evidence>
<evidence type="ECO:0000256" key="2">
    <source>
        <dbReference type="ARBA" id="ARBA00004434"/>
    </source>
</evidence>
<dbReference type="EMBL" id="AK417260">
    <property type="protein sequence ID" value="BAN20475.1"/>
    <property type="molecule type" value="mRNA"/>
</dbReference>
<sequence length="83" mass="8835">MAVSTFKEDELGRRWDKCIADGVIKLGGGIAVGAISSLILFKRRSWPIILGSGFGIGLAYGHCERDIAAVLHSVSPKHASQKA</sequence>
<dbReference type="AlphaFoldDB" id="R4WIK3"/>
<dbReference type="PANTHER" id="PTHR21304:SF0">
    <property type="entry name" value="MICOS COMPLEX SUBUNIT MIC10"/>
    <property type="match status" value="1"/>
</dbReference>
<keyword evidence="6 9" id="KW-1133">Transmembrane helix</keyword>
<keyword evidence="7 9" id="KW-0496">Mitochondrion</keyword>
<dbReference type="GO" id="GO:0061617">
    <property type="term" value="C:MICOS complex"/>
    <property type="evidence" value="ECO:0007669"/>
    <property type="project" value="UniProtKB-UniRule"/>
</dbReference>
<dbReference type="PANTHER" id="PTHR21304">
    <property type="entry name" value="MICOS COMPLEX SUBUNIT MIC10"/>
    <property type="match status" value="1"/>
</dbReference>
<evidence type="ECO:0000256" key="6">
    <source>
        <dbReference type="ARBA" id="ARBA00022989"/>
    </source>
</evidence>
<evidence type="ECO:0000256" key="4">
    <source>
        <dbReference type="ARBA" id="ARBA00022692"/>
    </source>
</evidence>
<comment type="subunit">
    <text evidence="9">Component of the mitochondrial contact site and cristae organizing system (MICOS) complex.</text>
</comment>
<reference evidence="10" key="1">
    <citation type="journal article" date="2013" name="PLoS ONE">
        <title>Gene expression in gut symbiotic organ of stinkbug affected by extracellular bacterial symbiont.</title>
        <authorList>
            <person name="Futahashi R."/>
            <person name="Tanaka K."/>
            <person name="Tanahashi M."/>
            <person name="Nikoh N."/>
            <person name="Kikuchi Y."/>
            <person name="Lee B.L."/>
            <person name="Fukatsu T."/>
        </authorList>
    </citation>
    <scope>NUCLEOTIDE SEQUENCE</scope>
    <source>
        <tissue evidence="10">Midgut</tissue>
    </source>
</reference>
<protein>
    <recommendedName>
        <fullName evidence="9">MICOS complex subunit MIC10</fullName>
    </recommendedName>
</protein>
<keyword evidence="4 9" id="KW-0812">Transmembrane</keyword>
<comment type="function">
    <text evidence="1 9">Component of the MICOS complex, a large protein complex of the mitochondrial inner membrane that plays crucial roles in the maintenance of crista junctions, inner membrane architecture, and formation of contact sites to the outer membrane.</text>
</comment>